<name>A0A0A0NTM6_STRRN</name>
<dbReference type="Proteomes" id="UP000281594">
    <property type="component" value="Unassembled WGS sequence"/>
</dbReference>
<dbReference type="InterPro" id="IPR016163">
    <property type="entry name" value="Ald_DH_C"/>
</dbReference>
<reference evidence="2 3" key="1">
    <citation type="journal article" date="2018" name="J. Biol. Chem.">
        <title>Discovery of the actinoplanic acid pathway in Streptomyces rapamycinicus reveals a genetically conserved synergism with rapamycin.</title>
        <authorList>
            <person name="Mrak P."/>
            <person name="Krastel P."/>
            <person name="Pivk Lukancic P."/>
            <person name="Tao J."/>
            <person name="Pistorius D."/>
            <person name="Moore C.M."/>
        </authorList>
    </citation>
    <scope>NUCLEOTIDE SEQUENCE [LARGE SCALE GENOMIC DNA]</scope>
    <source>
        <strain evidence="2 3">NRRL 5491</strain>
    </source>
</reference>
<proteinExistence type="predicted"/>
<dbReference type="STRING" id="1343740.M271_47570"/>
<dbReference type="InterPro" id="IPR016161">
    <property type="entry name" value="Ald_DH/histidinol_DH"/>
</dbReference>
<dbReference type="PANTHER" id="PTHR11699">
    <property type="entry name" value="ALDEHYDE DEHYDROGENASE-RELATED"/>
    <property type="match status" value="1"/>
</dbReference>
<dbReference type="GO" id="GO:0016620">
    <property type="term" value="F:oxidoreductase activity, acting on the aldehyde or oxo group of donors, NAD or NADP as acceptor"/>
    <property type="evidence" value="ECO:0007669"/>
    <property type="project" value="InterPro"/>
</dbReference>
<dbReference type="Gene3D" id="3.40.309.10">
    <property type="entry name" value="Aldehyde Dehydrogenase, Chain A, domain 2"/>
    <property type="match status" value="1"/>
</dbReference>
<dbReference type="Pfam" id="PF00171">
    <property type="entry name" value="Aldedh"/>
    <property type="match status" value="1"/>
</dbReference>
<accession>A0A0A0NTM6</accession>
<dbReference type="EMBL" id="QYCY01000004">
    <property type="protein sequence ID" value="RLV72290.1"/>
    <property type="molecule type" value="Genomic_DNA"/>
</dbReference>
<evidence type="ECO:0000313" key="3">
    <source>
        <dbReference type="Proteomes" id="UP000281594"/>
    </source>
</evidence>
<dbReference type="HOGENOM" id="CLU_205928_1_0_11"/>
<organism evidence="2 3">
    <name type="scientific">Streptomyces rapamycinicus (strain ATCC 29253 / DSM 41530 / NRRL 5491 / AYB-994)</name>
    <name type="common">Streptomyces hygroscopicus (strain ATCC 29253)</name>
    <dbReference type="NCBI Taxonomy" id="1343740"/>
    <lineage>
        <taxon>Bacteria</taxon>
        <taxon>Bacillati</taxon>
        <taxon>Actinomycetota</taxon>
        <taxon>Actinomycetes</taxon>
        <taxon>Kitasatosporales</taxon>
        <taxon>Streptomycetaceae</taxon>
        <taxon>Streptomyces</taxon>
        <taxon>Streptomyces violaceusniger group</taxon>
    </lineage>
</organism>
<feature type="domain" description="Aldehyde dehydrogenase" evidence="1">
    <location>
        <begin position="1"/>
        <end position="53"/>
    </location>
</feature>
<dbReference type="AlphaFoldDB" id="A0A0A0NTM6"/>
<dbReference type="KEGG" id="src:M271_47570"/>
<dbReference type="RefSeq" id="WP_020874356.1">
    <property type="nucleotide sequence ID" value="NC_022785.1"/>
</dbReference>
<dbReference type="SUPFAM" id="SSF53720">
    <property type="entry name" value="ALDH-like"/>
    <property type="match status" value="1"/>
</dbReference>
<dbReference type="InterPro" id="IPR015590">
    <property type="entry name" value="Aldehyde_DH_dom"/>
</dbReference>
<sequence length="66" mass="6731">MRLADGIRAGQVNVNAVGVGTGVELPFGGYKHSGWGREKGLAALDGYTRLKNVCIGFGQGPAVGEG</sequence>
<gene>
    <name evidence="2" type="ORF">D3C57_147225</name>
</gene>
<dbReference type="eggNOG" id="COG1012">
    <property type="taxonomic scope" value="Bacteria"/>
</dbReference>
<evidence type="ECO:0000313" key="2">
    <source>
        <dbReference type="EMBL" id="RLV72290.1"/>
    </source>
</evidence>
<evidence type="ECO:0000259" key="1">
    <source>
        <dbReference type="Pfam" id="PF00171"/>
    </source>
</evidence>
<comment type="caution">
    <text evidence="2">The sequence shown here is derived from an EMBL/GenBank/DDBJ whole genome shotgun (WGS) entry which is preliminary data.</text>
</comment>
<protein>
    <recommendedName>
        <fullName evidence="1">Aldehyde dehydrogenase domain-containing protein</fullName>
    </recommendedName>
</protein>